<proteinExistence type="predicted"/>
<dbReference type="EMBL" id="JAWQEG010004755">
    <property type="protein sequence ID" value="KAK3860368.1"/>
    <property type="molecule type" value="Genomic_DNA"/>
</dbReference>
<reference evidence="1" key="1">
    <citation type="submission" date="2023-10" db="EMBL/GenBank/DDBJ databases">
        <title>Genome assemblies of two species of porcelain crab, Petrolisthes cinctipes and Petrolisthes manimaculis (Anomura: Porcellanidae).</title>
        <authorList>
            <person name="Angst P."/>
        </authorList>
    </citation>
    <scope>NUCLEOTIDE SEQUENCE</scope>
    <source>
        <strain evidence="1">PB745_01</strain>
        <tissue evidence="1">Gill</tissue>
    </source>
</reference>
<name>A0AAE1ES03_PETCI</name>
<comment type="caution">
    <text evidence="1">The sequence shown here is derived from an EMBL/GenBank/DDBJ whole genome shotgun (WGS) entry which is preliminary data.</text>
</comment>
<evidence type="ECO:0000313" key="2">
    <source>
        <dbReference type="Proteomes" id="UP001286313"/>
    </source>
</evidence>
<keyword evidence="2" id="KW-1185">Reference proteome</keyword>
<organism evidence="1 2">
    <name type="scientific">Petrolisthes cinctipes</name>
    <name type="common">Flat porcelain crab</name>
    <dbReference type="NCBI Taxonomy" id="88211"/>
    <lineage>
        <taxon>Eukaryota</taxon>
        <taxon>Metazoa</taxon>
        <taxon>Ecdysozoa</taxon>
        <taxon>Arthropoda</taxon>
        <taxon>Crustacea</taxon>
        <taxon>Multicrustacea</taxon>
        <taxon>Malacostraca</taxon>
        <taxon>Eumalacostraca</taxon>
        <taxon>Eucarida</taxon>
        <taxon>Decapoda</taxon>
        <taxon>Pleocyemata</taxon>
        <taxon>Anomura</taxon>
        <taxon>Galatheoidea</taxon>
        <taxon>Porcellanidae</taxon>
        <taxon>Petrolisthes</taxon>
    </lineage>
</organism>
<sequence length="155" mass="17683">MAVLSVIQIAPLRDAAVTRTNWLWGKADWEGLCNTLQQTPWSNILVGDINNQVHTFTRTLLKHQEQYIPCHSYTVKPLDQPWFGYQCRMAADEKSRSWRLYSRHPTYAVILPTLTRSATDTVVQPCDKYNSGLNNAGKKTLRPNSVADLWVVRPG</sequence>
<gene>
    <name evidence="1" type="ORF">Pcinc_033574</name>
</gene>
<accession>A0AAE1ES03</accession>
<dbReference type="AlphaFoldDB" id="A0AAE1ES03"/>
<dbReference type="Proteomes" id="UP001286313">
    <property type="component" value="Unassembled WGS sequence"/>
</dbReference>
<protein>
    <submittedName>
        <fullName evidence="1">Uncharacterized protein</fullName>
    </submittedName>
</protein>
<evidence type="ECO:0000313" key="1">
    <source>
        <dbReference type="EMBL" id="KAK3860368.1"/>
    </source>
</evidence>